<evidence type="ECO:0000313" key="6">
    <source>
        <dbReference type="Proteomes" id="UP000199689"/>
    </source>
</evidence>
<feature type="transmembrane region" description="Helical" evidence="3">
    <location>
        <begin position="12"/>
        <end position="34"/>
    </location>
</feature>
<reference evidence="5 6" key="1">
    <citation type="submission" date="2016-10" db="EMBL/GenBank/DDBJ databases">
        <authorList>
            <person name="de Groot N.N."/>
        </authorList>
    </citation>
    <scope>NUCLEOTIDE SEQUENCE [LARGE SCALE GENOMIC DNA]</scope>
    <source>
        <strain evidence="5 6">DSM 15230</strain>
    </source>
</reference>
<dbReference type="GO" id="GO:0046872">
    <property type="term" value="F:metal ion binding"/>
    <property type="evidence" value="ECO:0007669"/>
    <property type="project" value="UniProtKB-KW"/>
</dbReference>
<dbReference type="Proteomes" id="UP000199689">
    <property type="component" value="Unassembled WGS sequence"/>
</dbReference>
<dbReference type="GO" id="GO:0009245">
    <property type="term" value="P:lipid A biosynthetic process"/>
    <property type="evidence" value="ECO:0007669"/>
    <property type="project" value="TreeGrafter"/>
</dbReference>
<keyword evidence="6" id="KW-1185">Reference proteome</keyword>
<dbReference type="PANTHER" id="PTHR31302">
    <property type="entry name" value="TRANSMEMBRANE PROTEIN WITH METALLOPHOSPHOESTERASE DOMAIN-RELATED"/>
    <property type="match status" value="1"/>
</dbReference>
<evidence type="ECO:0000313" key="5">
    <source>
        <dbReference type="EMBL" id="SDA37326.1"/>
    </source>
</evidence>
<keyword evidence="3" id="KW-0472">Membrane</keyword>
<dbReference type="RefSeq" id="WP_091362685.1">
    <property type="nucleotide sequence ID" value="NZ_FMXA01000003.1"/>
</dbReference>
<dbReference type="Pfam" id="PF00149">
    <property type="entry name" value="Metallophos"/>
    <property type="match status" value="1"/>
</dbReference>
<dbReference type="InterPro" id="IPR051158">
    <property type="entry name" value="Metallophosphoesterase_sf"/>
</dbReference>
<gene>
    <name evidence="5" type="ORF">SAMN02910343_00090</name>
</gene>
<dbReference type="InterPro" id="IPR004843">
    <property type="entry name" value="Calcineurin-like_PHP"/>
</dbReference>
<dbReference type="SUPFAM" id="SSF56300">
    <property type="entry name" value="Metallo-dependent phosphatases"/>
    <property type="match status" value="1"/>
</dbReference>
<dbReference type="GO" id="GO:0016020">
    <property type="term" value="C:membrane"/>
    <property type="evidence" value="ECO:0007669"/>
    <property type="project" value="GOC"/>
</dbReference>
<evidence type="ECO:0000259" key="4">
    <source>
        <dbReference type="Pfam" id="PF00149"/>
    </source>
</evidence>
<dbReference type="GO" id="GO:0008758">
    <property type="term" value="F:UDP-2,3-diacylglucosamine hydrolase activity"/>
    <property type="evidence" value="ECO:0007669"/>
    <property type="project" value="TreeGrafter"/>
</dbReference>
<keyword evidence="2" id="KW-0378">Hydrolase</keyword>
<evidence type="ECO:0000256" key="1">
    <source>
        <dbReference type="ARBA" id="ARBA00022723"/>
    </source>
</evidence>
<feature type="transmembrane region" description="Helical" evidence="3">
    <location>
        <begin position="73"/>
        <end position="98"/>
    </location>
</feature>
<feature type="transmembrane region" description="Helical" evidence="3">
    <location>
        <begin position="46"/>
        <end position="67"/>
    </location>
</feature>
<organism evidence="5 6">
    <name type="scientific">Allisonella histaminiformans</name>
    <dbReference type="NCBI Taxonomy" id="209880"/>
    <lineage>
        <taxon>Bacteria</taxon>
        <taxon>Bacillati</taxon>
        <taxon>Bacillota</taxon>
        <taxon>Negativicutes</taxon>
        <taxon>Veillonellales</taxon>
        <taxon>Veillonellaceae</taxon>
        <taxon>Allisonella</taxon>
    </lineage>
</organism>
<keyword evidence="3" id="KW-1133">Transmembrane helix</keyword>
<dbReference type="STRING" id="209880.SAMN02910343_00090"/>
<sequence>MAPNYMPSMNFFYRLIAIFSLLGLANGLLFMASIRTRRSVWQGMGFCLTAAAGTAFFNWYTFAYIHYGQWMLWVAYLAVGIMIASLLIAPFFFLLAVFRAFGKGRRIIGRLAWGITCLAVLFGTTGAIRGNRQEVTEHVEISSPELPAAWDGFKIAEISDTHVGPYYTNRNLPEDFLIARREGAQMIAFTGDLIDDVRVMPETARILTGENGNFPYGIIFVWGNHEYYRNKKYIADELKTTPVTLLQNNHVVLTRGGKALYIAGTDYPFAADERMRITKERNMADKAFSGIPEGAPVILLAHHSDFIREGIRHKAIITLTGHTHGMQTGFMGQPILTPYVYTRGLYRAGPWYGYVSRGTGGWFPFRWGCSREITIITLRRKG</sequence>
<accession>A0A1G5UW65</accession>
<dbReference type="Gene3D" id="3.60.21.10">
    <property type="match status" value="1"/>
</dbReference>
<dbReference type="EMBL" id="FMXA01000003">
    <property type="protein sequence ID" value="SDA37326.1"/>
    <property type="molecule type" value="Genomic_DNA"/>
</dbReference>
<dbReference type="GeneID" id="87755146"/>
<feature type="transmembrane region" description="Helical" evidence="3">
    <location>
        <begin position="110"/>
        <end position="128"/>
    </location>
</feature>
<dbReference type="OrthoDB" id="9780884at2"/>
<dbReference type="AlphaFoldDB" id="A0A1G5UW65"/>
<keyword evidence="3" id="KW-0812">Transmembrane</keyword>
<evidence type="ECO:0000256" key="2">
    <source>
        <dbReference type="ARBA" id="ARBA00022801"/>
    </source>
</evidence>
<feature type="domain" description="Calcineurin-like phosphoesterase" evidence="4">
    <location>
        <begin position="153"/>
        <end position="325"/>
    </location>
</feature>
<evidence type="ECO:0000256" key="3">
    <source>
        <dbReference type="SAM" id="Phobius"/>
    </source>
</evidence>
<proteinExistence type="predicted"/>
<protein>
    <recommendedName>
        <fullName evidence="4">Calcineurin-like phosphoesterase domain-containing protein</fullName>
    </recommendedName>
</protein>
<keyword evidence="1" id="KW-0479">Metal-binding</keyword>
<dbReference type="InterPro" id="IPR029052">
    <property type="entry name" value="Metallo-depent_PP-like"/>
</dbReference>
<name>A0A1G5UW65_9FIRM</name>
<dbReference type="PANTHER" id="PTHR31302:SF31">
    <property type="entry name" value="PHOSPHODIESTERASE YAEI"/>
    <property type="match status" value="1"/>
</dbReference>